<dbReference type="PROSITE" id="PS51009">
    <property type="entry name" value="CYTCII"/>
    <property type="match status" value="1"/>
</dbReference>
<comment type="PTM">
    <text evidence="7">Binds 1 heme group per subunit.</text>
</comment>
<feature type="chain" id="PRO_5023803884" evidence="8">
    <location>
        <begin position="23"/>
        <end position="155"/>
    </location>
</feature>
<comment type="caution">
    <text evidence="9">The sequence shown here is derived from an EMBL/GenBank/DDBJ whole genome shotgun (WGS) entry which is preliminary data.</text>
</comment>
<evidence type="ECO:0000256" key="8">
    <source>
        <dbReference type="SAM" id="SignalP"/>
    </source>
</evidence>
<organism evidence="9 10">
    <name type="scientific">Histidinibacterium aquaticum</name>
    <dbReference type="NCBI Taxonomy" id="2613962"/>
    <lineage>
        <taxon>Bacteria</taxon>
        <taxon>Pseudomonadati</taxon>
        <taxon>Pseudomonadota</taxon>
        <taxon>Alphaproteobacteria</taxon>
        <taxon>Rhodobacterales</taxon>
        <taxon>Paracoccaceae</taxon>
        <taxon>Histidinibacterium</taxon>
    </lineage>
</organism>
<dbReference type="GO" id="GO:0005506">
    <property type="term" value="F:iron ion binding"/>
    <property type="evidence" value="ECO:0007669"/>
    <property type="project" value="InterPro"/>
</dbReference>
<reference evidence="9 10" key="1">
    <citation type="submission" date="2019-09" db="EMBL/GenBank/DDBJ databases">
        <authorList>
            <person name="Park J.-S."/>
            <person name="Choi H.-J."/>
        </authorList>
    </citation>
    <scope>NUCLEOTIDE SEQUENCE [LARGE SCALE GENOMIC DNA]</scope>
    <source>
        <strain evidence="9 10">176SS1-4</strain>
    </source>
</reference>
<keyword evidence="1" id="KW-0813">Transport</keyword>
<dbReference type="AlphaFoldDB" id="A0A5J5GN72"/>
<name>A0A5J5GN72_9RHOB</name>
<keyword evidence="5 6" id="KW-0408">Iron</keyword>
<dbReference type="InterPro" id="IPR012127">
    <property type="entry name" value="Cyt_c_prime"/>
</dbReference>
<feature type="binding site" description="axial binding residue" evidence="6">
    <location>
        <position position="147"/>
    </location>
    <ligand>
        <name>heme c</name>
        <dbReference type="ChEBI" id="CHEBI:61717"/>
    </ligand>
    <ligandPart>
        <name>Fe</name>
        <dbReference type="ChEBI" id="CHEBI:18248"/>
    </ligandPart>
</feature>
<dbReference type="GO" id="GO:0022900">
    <property type="term" value="P:electron transport chain"/>
    <property type="evidence" value="ECO:0007669"/>
    <property type="project" value="InterPro"/>
</dbReference>
<dbReference type="RefSeq" id="WP_150444425.1">
    <property type="nucleotide sequence ID" value="NZ_VYQE01000002.1"/>
</dbReference>
<proteinExistence type="predicted"/>
<dbReference type="GO" id="GO:0009055">
    <property type="term" value="F:electron transfer activity"/>
    <property type="evidence" value="ECO:0007669"/>
    <property type="project" value="InterPro"/>
</dbReference>
<dbReference type="SUPFAM" id="SSF47175">
    <property type="entry name" value="Cytochromes"/>
    <property type="match status" value="1"/>
</dbReference>
<dbReference type="GO" id="GO:0020037">
    <property type="term" value="F:heme binding"/>
    <property type="evidence" value="ECO:0007669"/>
    <property type="project" value="InterPro"/>
</dbReference>
<evidence type="ECO:0000256" key="5">
    <source>
        <dbReference type="ARBA" id="ARBA00023004"/>
    </source>
</evidence>
<evidence type="ECO:0000256" key="6">
    <source>
        <dbReference type="PIRSR" id="PIRSR000027-1"/>
    </source>
</evidence>
<protein>
    <submittedName>
        <fullName evidence="9">Cytochrome c</fullName>
    </submittedName>
</protein>
<dbReference type="GO" id="GO:0042597">
    <property type="term" value="C:periplasmic space"/>
    <property type="evidence" value="ECO:0007669"/>
    <property type="project" value="InterPro"/>
</dbReference>
<dbReference type="InterPro" id="IPR010980">
    <property type="entry name" value="Cyt_c/b562"/>
</dbReference>
<keyword evidence="8" id="KW-0732">Signal</keyword>
<keyword evidence="3 6" id="KW-0479">Metal-binding</keyword>
<dbReference type="Proteomes" id="UP000326554">
    <property type="component" value="Unassembled WGS sequence"/>
</dbReference>
<feature type="binding site" description="covalent" evidence="7">
    <location>
        <position position="143"/>
    </location>
    <ligand>
        <name>heme c</name>
        <dbReference type="ChEBI" id="CHEBI:61717"/>
    </ligand>
</feature>
<keyword evidence="2 7" id="KW-0349">Heme</keyword>
<evidence type="ECO:0000256" key="3">
    <source>
        <dbReference type="ARBA" id="ARBA00022723"/>
    </source>
</evidence>
<accession>A0A5J5GN72</accession>
<evidence type="ECO:0000256" key="2">
    <source>
        <dbReference type="ARBA" id="ARBA00022617"/>
    </source>
</evidence>
<evidence type="ECO:0000256" key="4">
    <source>
        <dbReference type="ARBA" id="ARBA00022982"/>
    </source>
</evidence>
<evidence type="ECO:0000256" key="7">
    <source>
        <dbReference type="PIRSR" id="PIRSR000027-2"/>
    </source>
</evidence>
<dbReference type="Gene3D" id="1.20.120.10">
    <property type="entry name" value="Cytochrome c/b562"/>
    <property type="match status" value="1"/>
</dbReference>
<sequence>MKFTRSLALAAAAALFAGALPAQDQATEAAIGARQAHMNLYAHNLGIVGGMARGNIPYDAEMAQTAAADLALVAQVSQQAYWPEGSSVEATDETRALPAIWENMEEFRGYADQLVEAAMDLESVAGDGQEALGAGLQGVGQACGGCHEDFRQEDE</sequence>
<keyword evidence="10" id="KW-1185">Reference proteome</keyword>
<keyword evidence="4" id="KW-0249">Electron transport</keyword>
<dbReference type="Pfam" id="PF01322">
    <property type="entry name" value="Cytochrom_C_2"/>
    <property type="match status" value="1"/>
</dbReference>
<evidence type="ECO:0000313" key="9">
    <source>
        <dbReference type="EMBL" id="KAA9008892.1"/>
    </source>
</evidence>
<feature type="signal peptide" evidence="8">
    <location>
        <begin position="1"/>
        <end position="22"/>
    </location>
</feature>
<dbReference type="EMBL" id="VYQE01000002">
    <property type="protein sequence ID" value="KAA9008892.1"/>
    <property type="molecule type" value="Genomic_DNA"/>
</dbReference>
<dbReference type="PIRSF" id="PIRSF000027">
    <property type="entry name" value="Cytc_c_prime"/>
    <property type="match status" value="1"/>
</dbReference>
<gene>
    <name evidence="9" type="ORF">F3S47_06415</name>
</gene>
<feature type="binding site" description="covalent" evidence="7">
    <location>
        <position position="146"/>
    </location>
    <ligand>
        <name>heme c</name>
        <dbReference type="ChEBI" id="CHEBI:61717"/>
    </ligand>
</feature>
<evidence type="ECO:0000256" key="1">
    <source>
        <dbReference type="ARBA" id="ARBA00022448"/>
    </source>
</evidence>
<evidence type="ECO:0000313" key="10">
    <source>
        <dbReference type="Proteomes" id="UP000326554"/>
    </source>
</evidence>
<dbReference type="InterPro" id="IPR002321">
    <property type="entry name" value="Cyt_c_II"/>
</dbReference>